<protein>
    <submittedName>
        <fullName evidence="2">GGDEF domain-containing protein</fullName>
    </submittedName>
</protein>
<dbReference type="Proteomes" id="UP000280599">
    <property type="component" value="Unassembled WGS sequence"/>
</dbReference>
<proteinExistence type="predicted"/>
<comment type="caution">
    <text evidence="2">The sequence shown here is derived from an EMBL/GenBank/DDBJ whole genome shotgun (WGS) entry which is preliminary data.</text>
</comment>
<evidence type="ECO:0000313" key="3">
    <source>
        <dbReference type="EMBL" id="RMO51942.1"/>
    </source>
</evidence>
<accession>A0A0P9R4Y1</accession>
<keyword evidence="1" id="KW-0472">Membrane</keyword>
<dbReference type="Proteomes" id="UP000273536">
    <property type="component" value="Unassembled WGS sequence"/>
</dbReference>
<dbReference type="EMBL" id="RBQX01000321">
    <property type="protein sequence ID" value="RMQ08434.1"/>
    <property type="molecule type" value="Genomic_DNA"/>
</dbReference>
<evidence type="ECO:0000256" key="1">
    <source>
        <dbReference type="SAM" id="Phobius"/>
    </source>
</evidence>
<feature type="transmembrane region" description="Helical" evidence="1">
    <location>
        <begin position="18"/>
        <end position="37"/>
    </location>
</feature>
<gene>
    <name evidence="4" type="ORF">ALQ11_02160</name>
    <name evidence="3" type="ORF">ALQ41_01956</name>
    <name evidence="2" type="ORF">ALQ42_00234</name>
</gene>
<evidence type="ECO:0000313" key="6">
    <source>
        <dbReference type="Proteomes" id="UP000273536"/>
    </source>
</evidence>
<dbReference type="EMBL" id="RBPS01000279">
    <property type="protein sequence ID" value="RMO33274.1"/>
    <property type="molecule type" value="Genomic_DNA"/>
</dbReference>
<keyword evidence="1" id="KW-1133">Transmembrane helix</keyword>
<dbReference type="AlphaFoldDB" id="A0A0P9R4Y1"/>
<reference evidence="5 6" key="1">
    <citation type="submission" date="2018-08" db="EMBL/GenBank/DDBJ databases">
        <title>Recombination of ecologically and evolutionarily significant loci maintains genetic cohesion in the Pseudomonas syringae species complex.</title>
        <authorList>
            <person name="Dillon M."/>
            <person name="Thakur S."/>
            <person name="Almeida R.N.D."/>
            <person name="Weir B.S."/>
            <person name="Guttman D.S."/>
        </authorList>
    </citation>
    <scope>NUCLEOTIDE SEQUENCE [LARGE SCALE GENOMIC DNA]</scope>
    <source>
        <strain evidence="4 5">ICMP 4182</strain>
        <strain evidence="2 6">ICMP 6372</strain>
        <strain evidence="3 7">ICMP 867</strain>
    </source>
</reference>
<evidence type="ECO:0000313" key="5">
    <source>
        <dbReference type="Proteomes" id="UP000272471"/>
    </source>
</evidence>
<evidence type="ECO:0000313" key="2">
    <source>
        <dbReference type="EMBL" id="RMO33274.1"/>
    </source>
</evidence>
<keyword evidence="1" id="KW-0812">Transmembrane</keyword>
<name>A0A0P9R4Y1_PSESG</name>
<evidence type="ECO:0000313" key="4">
    <source>
        <dbReference type="EMBL" id="RMQ08434.1"/>
    </source>
</evidence>
<evidence type="ECO:0000313" key="7">
    <source>
        <dbReference type="Proteomes" id="UP000280599"/>
    </source>
</evidence>
<dbReference type="EMBL" id="RBPT01000061">
    <property type="protein sequence ID" value="RMO51942.1"/>
    <property type="molecule type" value="Genomic_DNA"/>
</dbReference>
<dbReference type="Proteomes" id="UP000272471">
    <property type="component" value="Unassembled WGS sequence"/>
</dbReference>
<organism evidence="2 6">
    <name type="scientific">Pseudomonas savastanoi pv. glycinea</name>
    <name type="common">Pseudomonas syringae pv. glycinea</name>
    <dbReference type="NCBI Taxonomy" id="318"/>
    <lineage>
        <taxon>Bacteria</taxon>
        <taxon>Pseudomonadati</taxon>
        <taxon>Pseudomonadota</taxon>
        <taxon>Gammaproteobacteria</taxon>
        <taxon>Pseudomonadales</taxon>
        <taxon>Pseudomonadaceae</taxon>
        <taxon>Pseudomonas</taxon>
    </lineage>
</organism>
<sequence>MSVAFMSFIRSPHMVRKYLYTLLWFYLFSIFLVAIAWEFKLESFAMYAMNLPYDQDFEDAERWRFVLTSTGFAVLSMVVPFILLKRLMQRLQDSKSSRSISLLSIFRSNASRASNYWRDGCTPSVELSCRLTSYPWQNSWG</sequence>
<feature type="transmembrane region" description="Helical" evidence="1">
    <location>
        <begin position="63"/>
        <end position="84"/>
    </location>
</feature>